<dbReference type="Pfam" id="PF11139">
    <property type="entry name" value="SfLAP"/>
    <property type="match status" value="1"/>
</dbReference>
<sequence length="219" mass="22558">MGTVIGDLLPLGIGVAISPIPIIAAILMVLSSNARSAAKGFAGGWVAGIVVITLIFIWMSTILGTSTAKEPSTAASWCKIILGLALVVLAVQQWWSRADDAEPEWMATIDKLTTGRAAAIGFLLSGINPKNLLLCVTAGIVIGSGGVSAGGDFVALIIFTLIASCTVLGVVIGYLVAAEKLEPTLHSLRDWLQVNNHLVMAIVLAVMGALVFGRGIGGL</sequence>
<dbReference type="EMBL" id="BMMW01000003">
    <property type="protein sequence ID" value="GGK58220.1"/>
    <property type="molecule type" value="Genomic_DNA"/>
</dbReference>
<reference evidence="2" key="1">
    <citation type="journal article" date="2014" name="Int. J. Syst. Evol. Microbiol.">
        <title>Complete genome sequence of Corynebacterium casei LMG S-19264T (=DSM 44701T), isolated from a smear-ripened cheese.</title>
        <authorList>
            <consortium name="US DOE Joint Genome Institute (JGI-PGF)"/>
            <person name="Walter F."/>
            <person name="Albersmeier A."/>
            <person name="Kalinowski J."/>
            <person name="Ruckert C."/>
        </authorList>
    </citation>
    <scope>NUCLEOTIDE SEQUENCE</scope>
    <source>
        <strain evidence="2">CGMCC 4.7278</strain>
    </source>
</reference>
<name>A0A917VB89_9NOCA</name>
<dbReference type="Proteomes" id="UP000612956">
    <property type="component" value="Unassembled WGS sequence"/>
</dbReference>
<reference evidence="2" key="2">
    <citation type="submission" date="2020-09" db="EMBL/GenBank/DDBJ databases">
        <authorList>
            <person name="Sun Q."/>
            <person name="Zhou Y."/>
        </authorList>
    </citation>
    <scope>NUCLEOTIDE SEQUENCE</scope>
    <source>
        <strain evidence="2">CGMCC 4.7278</strain>
    </source>
</reference>
<feature type="transmembrane region" description="Helical" evidence="1">
    <location>
        <begin position="153"/>
        <end position="177"/>
    </location>
</feature>
<feature type="transmembrane region" description="Helical" evidence="1">
    <location>
        <begin position="131"/>
        <end position="147"/>
    </location>
</feature>
<keyword evidence="1" id="KW-0472">Membrane</keyword>
<protein>
    <submittedName>
        <fullName evidence="2">Membrane protein</fullName>
    </submittedName>
</protein>
<feature type="transmembrane region" description="Helical" evidence="1">
    <location>
        <begin position="12"/>
        <end position="30"/>
    </location>
</feature>
<accession>A0A917VB89</accession>
<evidence type="ECO:0000313" key="2">
    <source>
        <dbReference type="EMBL" id="GGK58220.1"/>
    </source>
</evidence>
<keyword evidence="1" id="KW-1133">Transmembrane helix</keyword>
<evidence type="ECO:0000256" key="1">
    <source>
        <dbReference type="SAM" id="Phobius"/>
    </source>
</evidence>
<dbReference type="InterPro" id="IPR021315">
    <property type="entry name" value="Gap/Sap"/>
</dbReference>
<dbReference type="AlphaFoldDB" id="A0A917VB89"/>
<organism evidence="2 3">
    <name type="scientific">Nocardia camponoti</name>
    <dbReference type="NCBI Taxonomy" id="1616106"/>
    <lineage>
        <taxon>Bacteria</taxon>
        <taxon>Bacillati</taxon>
        <taxon>Actinomycetota</taxon>
        <taxon>Actinomycetes</taxon>
        <taxon>Mycobacteriales</taxon>
        <taxon>Nocardiaceae</taxon>
        <taxon>Nocardia</taxon>
    </lineage>
</organism>
<comment type="caution">
    <text evidence="2">The sequence shown here is derived from an EMBL/GenBank/DDBJ whole genome shotgun (WGS) entry which is preliminary data.</text>
</comment>
<feature type="transmembrane region" description="Helical" evidence="1">
    <location>
        <begin position="74"/>
        <end position="91"/>
    </location>
</feature>
<evidence type="ECO:0000313" key="3">
    <source>
        <dbReference type="Proteomes" id="UP000612956"/>
    </source>
</evidence>
<gene>
    <name evidence="2" type="ORF">GCM10011591_33060</name>
</gene>
<dbReference type="RefSeq" id="WP_188829896.1">
    <property type="nucleotide sequence ID" value="NZ_BMMW01000003.1"/>
</dbReference>
<keyword evidence="1" id="KW-0812">Transmembrane</keyword>
<keyword evidence="3" id="KW-1185">Reference proteome</keyword>
<proteinExistence type="predicted"/>
<feature type="transmembrane region" description="Helical" evidence="1">
    <location>
        <begin position="42"/>
        <end position="62"/>
    </location>
</feature>
<feature type="transmembrane region" description="Helical" evidence="1">
    <location>
        <begin position="198"/>
        <end position="217"/>
    </location>
</feature>